<comment type="subcellular location">
    <subcellularLocation>
        <location evidence="2">Cell membrane</location>
        <topology evidence="2">Single-pass type I membrane protein</topology>
    </subcellularLocation>
    <subcellularLocation>
        <location evidence="3">Cell projection</location>
        <location evidence="3">Filopodium</location>
    </subcellularLocation>
    <subcellularLocation>
        <location evidence="4">Cell projection</location>
        <location evidence="4">Lamellipodium</location>
    </subcellularLocation>
    <subcellularLocation>
        <location evidence="1">Cytoplasm</location>
        <location evidence="1">Cytoskeleton</location>
    </subcellularLocation>
    <subcellularLocation>
        <location evidence="5">Secreted</location>
    </subcellularLocation>
</comment>
<evidence type="ECO:0000256" key="16">
    <source>
        <dbReference type="ARBA" id="ARBA00023136"/>
    </source>
</evidence>
<dbReference type="KEGG" id="alim:106524000"/>
<dbReference type="FunCoup" id="A0A2I4BZ99">
    <property type="interactions" value="210"/>
</dbReference>
<proteinExistence type="inferred from homology"/>
<dbReference type="GO" id="GO:0030175">
    <property type="term" value="C:filopodium"/>
    <property type="evidence" value="ECO:0007669"/>
    <property type="project" value="UniProtKB-SubCell"/>
</dbReference>
<dbReference type="InterPro" id="IPR009079">
    <property type="entry name" value="4_helix_cytokine-like_core"/>
</dbReference>
<dbReference type="Proteomes" id="UP000192220">
    <property type="component" value="Unplaced"/>
</dbReference>
<evidence type="ECO:0000256" key="7">
    <source>
        <dbReference type="ARBA" id="ARBA00017304"/>
    </source>
</evidence>
<keyword evidence="20" id="KW-0966">Cell projection</keyword>
<dbReference type="GO" id="GO:0030027">
    <property type="term" value="C:lamellipodium"/>
    <property type="evidence" value="ECO:0007669"/>
    <property type="project" value="UniProtKB-SubCell"/>
</dbReference>
<comment type="similarity">
    <text evidence="6">Belongs to the SCF family.</text>
</comment>
<dbReference type="GO" id="GO:0005173">
    <property type="term" value="F:stem cell factor receptor binding"/>
    <property type="evidence" value="ECO:0007669"/>
    <property type="project" value="InterPro"/>
</dbReference>
<accession>A0A2I4BZ99</accession>
<evidence type="ECO:0000256" key="15">
    <source>
        <dbReference type="ARBA" id="ARBA00023030"/>
    </source>
</evidence>
<keyword evidence="12 25" id="KW-0732">Signal</keyword>
<dbReference type="Gene3D" id="1.20.1250.10">
    <property type="match status" value="1"/>
</dbReference>
<dbReference type="InParanoid" id="A0A2I4BZ99"/>
<evidence type="ECO:0000256" key="12">
    <source>
        <dbReference type="ARBA" id="ARBA00022729"/>
    </source>
</evidence>
<feature type="signal peptide" evidence="25">
    <location>
        <begin position="1"/>
        <end position="24"/>
    </location>
</feature>
<dbReference type="GO" id="GO:0008284">
    <property type="term" value="P:positive regulation of cell population proliferation"/>
    <property type="evidence" value="ECO:0007669"/>
    <property type="project" value="TreeGrafter"/>
</dbReference>
<dbReference type="InterPro" id="IPR003452">
    <property type="entry name" value="SCF"/>
</dbReference>
<dbReference type="GO" id="GO:0005886">
    <property type="term" value="C:plasma membrane"/>
    <property type="evidence" value="ECO:0007669"/>
    <property type="project" value="UniProtKB-SubCell"/>
</dbReference>
<dbReference type="CTD" id="553179"/>
<evidence type="ECO:0000256" key="20">
    <source>
        <dbReference type="ARBA" id="ARBA00023273"/>
    </source>
</evidence>
<dbReference type="OrthoDB" id="8445223at2759"/>
<evidence type="ECO:0000256" key="21">
    <source>
        <dbReference type="ARBA" id="ARBA00030364"/>
    </source>
</evidence>
<evidence type="ECO:0000256" key="4">
    <source>
        <dbReference type="ARBA" id="ARBA00004510"/>
    </source>
</evidence>
<dbReference type="GeneID" id="106524000"/>
<evidence type="ECO:0000256" key="5">
    <source>
        <dbReference type="ARBA" id="ARBA00004613"/>
    </source>
</evidence>
<organism evidence="26 27">
    <name type="scientific">Austrofundulus limnaeus</name>
    <name type="common">Annual killifish</name>
    <dbReference type="NCBI Taxonomy" id="52670"/>
    <lineage>
        <taxon>Eukaryota</taxon>
        <taxon>Metazoa</taxon>
        <taxon>Chordata</taxon>
        <taxon>Craniata</taxon>
        <taxon>Vertebrata</taxon>
        <taxon>Euteleostomi</taxon>
        <taxon>Actinopterygii</taxon>
        <taxon>Neopterygii</taxon>
        <taxon>Teleostei</taxon>
        <taxon>Neoteleostei</taxon>
        <taxon>Acanthomorphata</taxon>
        <taxon>Ovalentaria</taxon>
        <taxon>Atherinomorphae</taxon>
        <taxon>Cyprinodontiformes</taxon>
        <taxon>Rivulidae</taxon>
        <taxon>Austrofundulus</taxon>
    </lineage>
</organism>
<evidence type="ECO:0000256" key="11">
    <source>
        <dbReference type="ARBA" id="ARBA00022692"/>
    </source>
</evidence>
<feature type="compositionally biased region" description="Low complexity" evidence="24">
    <location>
        <begin position="164"/>
        <end position="174"/>
    </location>
</feature>
<evidence type="ECO:0000256" key="13">
    <source>
        <dbReference type="ARBA" id="ARBA00022889"/>
    </source>
</evidence>
<keyword evidence="15" id="KW-0339">Growth factor</keyword>
<feature type="region of interest" description="Disordered" evidence="24">
    <location>
        <begin position="154"/>
        <end position="188"/>
    </location>
</feature>
<evidence type="ECO:0000256" key="1">
    <source>
        <dbReference type="ARBA" id="ARBA00004245"/>
    </source>
</evidence>
<keyword evidence="17" id="KW-1015">Disulfide bond</keyword>
<keyword evidence="18" id="KW-0325">Glycoprotein</keyword>
<keyword evidence="9" id="KW-0963">Cytoplasm</keyword>
<evidence type="ECO:0000256" key="23">
    <source>
        <dbReference type="ARBA" id="ARBA00033123"/>
    </source>
</evidence>
<evidence type="ECO:0000256" key="22">
    <source>
        <dbReference type="ARBA" id="ARBA00032898"/>
    </source>
</evidence>
<name>A0A2I4BZ99_AUSLI</name>
<evidence type="ECO:0000313" key="27">
    <source>
        <dbReference type="RefSeq" id="XP_013873070.1"/>
    </source>
</evidence>
<sequence length="211" mass="24414">MKKSKSWIHVCVRFLLFITLGVHSATFEVTAVTDGCHDLPSNLKQNIPKDYKIPVFYIPKEVARMCWVKLNIYYLEQSIQDLADKFGNVSSNKQDINLVNHCLQNVRMIINDLNREMLDFECHYRREWWETEQYFNFVEELFGAANSEDFSYECDPPPCPSTPAPDSLSTESPTPSEPPVHNGHSSQTINQCDSSTCKFAIFYLKCIREKN</sequence>
<evidence type="ECO:0000256" key="10">
    <source>
        <dbReference type="ARBA" id="ARBA00022525"/>
    </source>
</evidence>
<evidence type="ECO:0000256" key="3">
    <source>
        <dbReference type="ARBA" id="ARBA00004486"/>
    </source>
</evidence>
<evidence type="ECO:0000256" key="8">
    <source>
        <dbReference type="ARBA" id="ARBA00022475"/>
    </source>
</evidence>
<dbReference type="GO" id="GO:0007155">
    <property type="term" value="P:cell adhesion"/>
    <property type="evidence" value="ECO:0007669"/>
    <property type="project" value="UniProtKB-KW"/>
</dbReference>
<evidence type="ECO:0000256" key="2">
    <source>
        <dbReference type="ARBA" id="ARBA00004251"/>
    </source>
</evidence>
<evidence type="ECO:0000313" key="26">
    <source>
        <dbReference type="Proteomes" id="UP000192220"/>
    </source>
</evidence>
<keyword evidence="13" id="KW-0130">Cell adhesion</keyword>
<dbReference type="PANTHER" id="PTHR11574">
    <property type="entry name" value="KIT LIGAND"/>
    <property type="match status" value="1"/>
</dbReference>
<keyword evidence="19" id="KW-0206">Cytoskeleton</keyword>
<feature type="non-terminal residue" evidence="27">
    <location>
        <position position="211"/>
    </location>
</feature>
<keyword evidence="26" id="KW-1185">Reference proteome</keyword>
<dbReference type="AlphaFoldDB" id="A0A2I4BZ99"/>
<dbReference type="GO" id="GO:0005856">
    <property type="term" value="C:cytoskeleton"/>
    <property type="evidence" value="ECO:0007669"/>
    <property type="project" value="UniProtKB-SubCell"/>
</dbReference>
<dbReference type="Pfam" id="PF02404">
    <property type="entry name" value="SCF"/>
    <property type="match status" value="1"/>
</dbReference>
<reference evidence="27" key="1">
    <citation type="submission" date="2025-08" db="UniProtKB">
        <authorList>
            <consortium name="RefSeq"/>
        </authorList>
    </citation>
    <scope>IDENTIFICATION</scope>
</reference>
<dbReference type="GO" id="GO:0005125">
    <property type="term" value="F:cytokine activity"/>
    <property type="evidence" value="ECO:0007669"/>
    <property type="project" value="TreeGrafter"/>
</dbReference>
<evidence type="ECO:0000256" key="18">
    <source>
        <dbReference type="ARBA" id="ARBA00023180"/>
    </source>
</evidence>
<dbReference type="RefSeq" id="XP_013873070.1">
    <property type="nucleotide sequence ID" value="XM_014017616.1"/>
</dbReference>
<feature type="chain" id="PRO_5014113166" description="Kit ligand" evidence="25">
    <location>
        <begin position="25"/>
        <end position="211"/>
    </location>
</feature>
<dbReference type="GO" id="GO:0008083">
    <property type="term" value="F:growth factor activity"/>
    <property type="evidence" value="ECO:0007669"/>
    <property type="project" value="UniProtKB-KW"/>
</dbReference>
<dbReference type="PANTHER" id="PTHR11574:SF0">
    <property type="entry name" value="KIT LIGAND"/>
    <property type="match status" value="1"/>
</dbReference>
<keyword evidence="8" id="KW-1003">Cell membrane</keyword>
<evidence type="ECO:0000256" key="17">
    <source>
        <dbReference type="ARBA" id="ARBA00023157"/>
    </source>
</evidence>
<keyword evidence="14" id="KW-1133">Transmembrane helix</keyword>
<dbReference type="GO" id="GO:0005576">
    <property type="term" value="C:extracellular region"/>
    <property type="evidence" value="ECO:0007669"/>
    <property type="project" value="UniProtKB-SubCell"/>
</dbReference>
<dbReference type="STRING" id="52670.A0A2I4BZ99"/>
<evidence type="ECO:0000256" key="6">
    <source>
        <dbReference type="ARBA" id="ARBA00010419"/>
    </source>
</evidence>
<keyword evidence="16" id="KW-0472">Membrane</keyword>
<gene>
    <name evidence="27" type="primary">kitlga</name>
</gene>
<evidence type="ECO:0000256" key="24">
    <source>
        <dbReference type="SAM" id="MobiDB-lite"/>
    </source>
</evidence>
<protein>
    <recommendedName>
        <fullName evidence="7">Kit ligand</fullName>
    </recommendedName>
    <alternativeName>
        <fullName evidence="21">Mast cell growth factor</fullName>
    </alternativeName>
    <alternativeName>
        <fullName evidence="23">Stem cell factor</fullName>
    </alternativeName>
    <alternativeName>
        <fullName evidence="22">c-Kit ligand</fullName>
    </alternativeName>
</protein>
<keyword evidence="10" id="KW-0964">Secreted</keyword>
<evidence type="ECO:0000256" key="14">
    <source>
        <dbReference type="ARBA" id="ARBA00022989"/>
    </source>
</evidence>
<evidence type="ECO:0000256" key="25">
    <source>
        <dbReference type="SAM" id="SignalP"/>
    </source>
</evidence>
<evidence type="ECO:0000256" key="19">
    <source>
        <dbReference type="ARBA" id="ARBA00023212"/>
    </source>
</evidence>
<keyword evidence="11" id="KW-0812">Transmembrane</keyword>
<dbReference type="SUPFAM" id="SSF47266">
    <property type="entry name" value="4-helical cytokines"/>
    <property type="match status" value="1"/>
</dbReference>
<evidence type="ECO:0000256" key="9">
    <source>
        <dbReference type="ARBA" id="ARBA00022490"/>
    </source>
</evidence>